<comment type="caution">
    <text evidence="1">The sequence shown here is derived from an EMBL/GenBank/DDBJ whole genome shotgun (WGS) entry which is preliminary data.</text>
</comment>
<dbReference type="EMBL" id="BAABFR010000042">
    <property type="protein sequence ID" value="GAA4395225.1"/>
    <property type="molecule type" value="Genomic_DNA"/>
</dbReference>
<name>A0ABP8JSW7_9ACTN</name>
<evidence type="ECO:0000313" key="1">
    <source>
        <dbReference type="EMBL" id="GAA4395225.1"/>
    </source>
</evidence>
<keyword evidence="2" id="KW-1185">Reference proteome</keyword>
<sequence length="102" mass="11645">MFEDLTAPNRSASRPWLHLLDDEVLPEVLEVRAPDHVVWSSLWRRPDAWIGFSLLQGGPGGSTDLRWTLYVDEPAPDDSLTGHMRKRLNTIVNADLRYSYGQ</sequence>
<gene>
    <name evidence="1" type="ORF">GCM10023147_28150</name>
</gene>
<dbReference type="Proteomes" id="UP001500635">
    <property type="component" value="Unassembled WGS sequence"/>
</dbReference>
<evidence type="ECO:0000313" key="2">
    <source>
        <dbReference type="Proteomes" id="UP001500635"/>
    </source>
</evidence>
<protein>
    <recommendedName>
        <fullName evidence="3">Polyketide cyclase / dehydrase and lipid transport</fullName>
    </recommendedName>
</protein>
<organism evidence="1 2">
    <name type="scientific">Tsukamurella soli</name>
    <dbReference type="NCBI Taxonomy" id="644556"/>
    <lineage>
        <taxon>Bacteria</taxon>
        <taxon>Bacillati</taxon>
        <taxon>Actinomycetota</taxon>
        <taxon>Actinomycetes</taxon>
        <taxon>Mycobacteriales</taxon>
        <taxon>Tsukamurellaceae</taxon>
        <taxon>Tsukamurella</taxon>
    </lineage>
</organism>
<evidence type="ECO:0008006" key="3">
    <source>
        <dbReference type="Google" id="ProtNLM"/>
    </source>
</evidence>
<proteinExistence type="predicted"/>
<accession>A0ABP8JSW7</accession>
<reference evidence="2" key="1">
    <citation type="journal article" date="2019" name="Int. J. Syst. Evol. Microbiol.">
        <title>The Global Catalogue of Microorganisms (GCM) 10K type strain sequencing project: providing services to taxonomists for standard genome sequencing and annotation.</title>
        <authorList>
            <consortium name="The Broad Institute Genomics Platform"/>
            <consortium name="The Broad Institute Genome Sequencing Center for Infectious Disease"/>
            <person name="Wu L."/>
            <person name="Ma J."/>
        </authorList>
    </citation>
    <scope>NUCLEOTIDE SEQUENCE [LARGE SCALE GENOMIC DNA]</scope>
    <source>
        <strain evidence="2">JCM 17688</strain>
    </source>
</reference>